<evidence type="ECO:0000313" key="2">
    <source>
        <dbReference type="EMBL" id="KAE8251569.1"/>
    </source>
</evidence>
<feature type="region of interest" description="Disordered" evidence="1">
    <location>
        <begin position="37"/>
        <end position="106"/>
    </location>
</feature>
<dbReference type="Proteomes" id="UP000077671">
    <property type="component" value="Unassembled WGS sequence"/>
</dbReference>
<feature type="compositionally biased region" description="Low complexity" evidence="1">
    <location>
        <begin position="10"/>
        <end position="20"/>
    </location>
</feature>
<feature type="compositionally biased region" description="Basic residues" evidence="1">
    <location>
        <begin position="55"/>
        <end position="71"/>
    </location>
</feature>
<gene>
    <name evidence="2" type="ORF">A4X03_0g6351</name>
</gene>
<evidence type="ECO:0000313" key="3">
    <source>
        <dbReference type="Proteomes" id="UP000077671"/>
    </source>
</evidence>
<proteinExistence type="predicted"/>
<feature type="region of interest" description="Disordered" evidence="1">
    <location>
        <begin position="1"/>
        <end position="20"/>
    </location>
</feature>
<reference evidence="2" key="1">
    <citation type="submission" date="2016-04" db="EMBL/GenBank/DDBJ databases">
        <authorList>
            <person name="Nguyen H.D."/>
            <person name="Kesanakurti P."/>
            <person name="Cullis J."/>
            <person name="Levesque C.A."/>
            <person name="Hambleton S."/>
        </authorList>
    </citation>
    <scope>NUCLEOTIDE SEQUENCE</scope>
    <source>
        <strain evidence="2">DAOMC 238032</strain>
    </source>
</reference>
<comment type="caution">
    <text evidence="2">The sequence shown here is derived from an EMBL/GenBank/DDBJ whole genome shotgun (WGS) entry which is preliminary data.</text>
</comment>
<evidence type="ECO:0000256" key="1">
    <source>
        <dbReference type="SAM" id="MobiDB-lite"/>
    </source>
</evidence>
<dbReference type="AlphaFoldDB" id="A0A177V8E7"/>
<organism evidence="2 3">
    <name type="scientific">Tilletia caries</name>
    <name type="common">wheat bunt fungus</name>
    <dbReference type="NCBI Taxonomy" id="13290"/>
    <lineage>
        <taxon>Eukaryota</taxon>
        <taxon>Fungi</taxon>
        <taxon>Dikarya</taxon>
        <taxon>Basidiomycota</taxon>
        <taxon>Ustilaginomycotina</taxon>
        <taxon>Exobasidiomycetes</taxon>
        <taxon>Tilletiales</taxon>
        <taxon>Tilletiaceae</taxon>
        <taxon>Tilletia</taxon>
    </lineage>
</organism>
<accession>A0A177V8E7</accession>
<protein>
    <submittedName>
        <fullName evidence="2">Uncharacterized protein</fullName>
    </submittedName>
</protein>
<reference evidence="2" key="2">
    <citation type="journal article" date="2019" name="IMA Fungus">
        <title>Genome sequencing and comparison of five Tilletia species to identify candidate genes for the detection of regulated species infecting wheat.</title>
        <authorList>
            <person name="Nguyen H.D.T."/>
            <person name="Sultana T."/>
            <person name="Kesanakurti P."/>
            <person name="Hambleton S."/>
        </authorList>
    </citation>
    <scope>NUCLEOTIDE SEQUENCE</scope>
    <source>
        <strain evidence="2">DAOMC 238032</strain>
    </source>
</reference>
<dbReference type="EMBL" id="LWDD02001190">
    <property type="protein sequence ID" value="KAE8251569.1"/>
    <property type="molecule type" value="Genomic_DNA"/>
</dbReference>
<sequence>MLQKLTTPPSSSSSFAAATSASATSAISTAAAIISTASTGPTYRPAKQRAGSTKYKLHPHPNQIRPKHRRPGTSAASDRPAALPGRTIIIDRRDLRPRTSPKGCSRKGWRQGVVLDLAVVIDEWTEVHDRVADVGPL</sequence>
<name>A0A177V8E7_9BASI</name>